<keyword evidence="7" id="KW-1185">Reference proteome</keyword>
<dbReference type="EMBL" id="WMBE01000001">
    <property type="protein sequence ID" value="MDG0866400.1"/>
    <property type="molecule type" value="Genomic_DNA"/>
</dbReference>
<keyword evidence="4" id="KW-0812">Transmembrane</keyword>
<accession>A0AAJ6CR38</accession>
<feature type="transmembrane region" description="Helical" evidence="4">
    <location>
        <begin position="187"/>
        <end position="204"/>
    </location>
</feature>
<feature type="repeat" description="TPR" evidence="3">
    <location>
        <begin position="414"/>
        <end position="447"/>
    </location>
</feature>
<protein>
    <submittedName>
        <fullName evidence="6">Tetratricopeptide repeat protein</fullName>
    </submittedName>
</protein>
<evidence type="ECO:0000256" key="1">
    <source>
        <dbReference type="ARBA" id="ARBA00022737"/>
    </source>
</evidence>
<dbReference type="Proteomes" id="UP001321249">
    <property type="component" value="Unassembled WGS sequence"/>
</dbReference>
<keyword evidence="4" id="KW-0472">Membrane</keyword>
<reference evidence="7 8" key="1">
    <citation type="submission" date="2019-11" db="EMBL/GenBank/DDBJ databases">
        <authorList>
            <person name="Cho J.-C."/>
        </authorList>
    </citation>
    <scope>NUCLEOTIDE SEQUENCE [LARGE SCALE GENOMIC DNA]</scope>
    <source>
        <strain evidence="6 7">JH1073</strain>
        <strain evidence="5 8">JH702</strain>
    </source>
</reference>
<reference evidence="7" key="3">
    <citation type="submission" date="2023-06" db="EMBL/GenBank/DDBJ databases">
        <title>Pangenomics reveal diversification of enzyme families and niche specialization in globally abundant SAR202 bacteria.</title>
        <authorList>
            <person name="Saw J.H.W."/>
        </authorList>
    </citation>
    <scope>NUCLEOTIDE SEQUENCE [LARGE SCALE GENOMIC DNA]</scope>
    <source>
        <strain evidence="7">JH1073</strain>
    </source>
</reference>
<dbReference type="Proteomes" id="UP001219901">
    <property type="component" value="Chromosome"/>
</dbReference>
<evidence type="ECO:0000313" key="7">
    <source>
        <dbReference type="Proteomes" id="UP001219901"/>
    </source>
</evidence>
<evidence type="ECO:0000313" key="5">
    <source>
        <dbReference type="EMBL" id="MDG0866400.1"/>
    </source>
</evidence>
<feature type="transmembrane region" description="Helical" evidence="4">
    <location>
        <begin position="224"/>
        <end position="247"/>
    </location>
</feature>
<organism evidence="6 7">
    <name type="scientific">Candidatus Lucifugimonas marina</name>
    <dbReference type="NCBI Taxonomy" id="3038979"/>
    <lineage>
        <taxon>Bacteria</taxon>
        <taxon>Bacillati</taxon>
        <taxon>Chloroflexota</taxon>
        <taxon>Dehalococcoidia</taxon>
        <taxon>SAR202 cluster</taxon>
        <taxon>Candidatus Lucifugimonadales</taxon>
        <taxon>Candidatus Lucifugimonadaceae</taxon>
        <taxon>Candidatus Lucifugimonas</taxon>
    </lineage>
</organism>
<evidence type="ECO:0000256" key="4">
    <source>
        <dbReference type="SAM" id="Phobius"/>
    </source>
</evidence>
<keyword evidence="2 3" id="KW-0802">TPR repeat</keyword>
<sequence length="478" mass="52013">MVFAIGVVGAIVFTFVPSSEGGAALDSALSVGPEISNLGDGRTSSDGGGGLEGRLQNWRTTLTLATSWDVPDDESFLKKSLRPLFGLGPEMFAYSYPLVGDPRPDRHFTAHPHNYLLWILMGQGVFGLLLLLSAISLVFVSVWISLRRIRSGVTFEPGIDWIFIALVSGLIGKLVESQSGVARISDLAMTYAFVGAVIVLSELIKRGSKDSEESGDKKRTGMSLSSGVILKTMFASAIVMSLVASWLTVSWDMRRLSASLELSVAEKNADGSVDIAGLIKAQERAPERDSFTIQLADWYFVSAKQARVEGRADDAGQLAMAARDLLIEFELRNPYDRNTQMALAKTSSTLVDWGYVEFADEMRSRYLRLAELFVTYPSLVSTSATAMVRVGEDAKAIELADLAISTEDSTKPWAVAWYARGAALINLGQHDQAIESLTTAIEKEPLSYSAKLAHSALAFIYQQRGDTELFEIHSEAAK</sequence>
<dbReference type="InterPro" id="IPR011990">
    <property type="entry name" value="TPR-like_helical_dom_sf"/>
</dbReference>
<evidence type="ECO:0000313" key="8">
    <source>
        <dbReference type="Proteomes" id="UP001321249"/>
    </source>
</evidence>
<dbReference type="InterPro" id="IPR019734">
    <property type="entry name" value="TPR_rpt"/>
</dbReference>
<dbReference type="PROSITE" id="PS50005">
    <property type="entry name" value="TPR"/>
    <property type="match status" value="1"/>
</dbReference>
<reference evidence="6" key="2">
    <citation type="journal article" date="2023" name="Nat. Commun.">
        <title>Cultivation of marine bacteria of the SAR202 clade.</title>
        <authorList>
            <person name="Lim Y."/>
            <person name="Seo J.H."/>
            <person name="Giovannoni S.J."/>
            <person name="Kang I."/>
            <person name="Cho J.C."/>
        </authorList>
    </citation>
    <scope>NUCLEOTIDE SEQUENCE</scope>
    <source>
        <strain evidence="6">JH1073</strain>
    </source>
</reference>
<keyword evidence="1" id="KW-0677">Repeat</keyword>
<name>A0AAJ6CR38_9CHLR</name>
<dbReference type="SMART" id="SM00028">
    <property type="entry name" value="TPR"/>
    <property type="match status" value="1"/>
</dbReference>
<evidence type="ECO:0000256" key="3">
    <source>
        <dbReference type="PROSITE-ProRule" id="PRU00339"/>
    </source>
</evidence>
<gene>
    <name evidence="5" type="ORF">GKO46_04850</name>
    <name evidence="6" type="ORF">GKO48_04410</name>
</gene>
<keyword evidence="4" id="KW-1133">Transmembrane helix</keyword>
<evidence type="ECO:0000256" key="2">
    <source>
        <dbReference type="ARBA" id="ARBA00022803"/>
    </source>
</evidence>
<feature type="transmembrane region" description="Helical" evidence="4">
    <location>
        <begin position="158"/>
        <end position="175"/>
    </location>
</feature>
<dbReference type="RefSeq" id="WP_342822164.1">
    <property type="nucleotide sequence ID" value="NZ_CP046146.1"/>
</dbReference>
<dbReference type="AlphaFoldDB" id="A0AAJ6CR38"/>
<dbReference type="Gene3D" id="1.25.40.10">
    <property type="entry name" value="Tetratricopeptide repeat domain"/>
    <property type="match status" value="1"/>
</dbReference>
<evidence type="ECO:0000313" key="6">
    <source>
        <dbReference type="EMBL" id="WFG38886.1"/>
    </source>
</evidence>
<dbReference type="Pfam" id="PF07719">
    <property type="entry name" value="TPR_2"/>
    <property type="match status" value="1"/>
</dbReference>
<feature type="transmembrane region" description="Helical" evidence="4">
    <location>
        <begin position="115"/>
        <end position="146"/>
    </location>
</feature>
<proteinExistence type="predicted"/>
<dbReference type="EMBL" id="CP046147">
    <property type="protein sequence ID" value="WFG38886.1"/>
    <property type="molecule type" value="Genomic_DNA"/>
</dbReference>
<dbReference type="InterPro" id="IPR013105">
    <property type="entry name" value="TPR_2"/>
</dbReference>
<dbReference type="SUPFAM" id="SSF48452">
    <property type="entry name" value="TPR-like"/>
    <property type="match status" value="1"/>
</dbReference>